<keyword evidence="2" id="KW-1185">Reference proteome</keyword>
<sequence>MAKPNPAFRFGVHAVGARFEPEQNPEPKCPLLQVSRLNSWVSRFPWSRPGHEFGALSVQNVTESSFRTPEKPENFPRSNAFERRTEPERGFRFCVRVMPEPNLAFAFGVQAKLR</sequence>
<accession>A0AAD6X1E6</accession>
<evidence type="ECO:0000313" key="2">
    <source>
        <dbReference type="Proteomes" id="UP001218188"/>
    </source>
</evidence>
<proteinExistence type="predicted"/>
<dbReference type="AlphaFoldDB" id="A0AAD6X1E6"/>
<name>A0AAD6X1E6_9AGAR</name>
<organism evidence="1 2">
    <name type="scientific">Mycena alexandri</name>
    <dbReference type="NCBI Taxonomy" id="1745969"/>
    <lineage>
        <taxon>Eukaryota</taxon>
        <taxon>Fungi</taxon>
        <taxon>Dikarya</taxon>
        <taxon>Basidiomycota</taxon>
        <taxon>Agaricomycotina</taxon>
        <taxon>Agaricomycetes</taxon>
        <taxon>Agaricomycetidae</taxon>
        <taxon>Agaricales</taxon>
        <taxon>Marasmiineae</taxon>
        <taxon>Mycenaceae</taxon>
        <taxon>Mycena</taxon>
    </lineage>
</organism>
<protein>
    <submittedName>
        <fullName evidence="1">Uncharacterized protein</fullName>
    </submittedName>
</protein>
<comment type="caution">
    <text evidence="1">The sequence shown here is derived from an EMBL/GenBank/DDBJ whole genome shotgun (WGS) entry which is preliminary data.</text>
</comment>
<dbReference type="EMBL" id="JARJCM010000068">
    <property type="protein sequence ID" value="KAJ7033037.1"/>
    <property type="molecule type" value="Genomic_DNA"/>
</dbReference>
<dbReference type="Proteomes" id="UP001218188">
    <property type="component" value="Unassembled WGS sequence"/>
</dbReference>
<reference evidence="1" key="1">
    <citation type="submission" date="2023-03" db="EMBL/GenBank/DDBJ databases">
        <title>Massive genome expansion in bonnet fungi (Mycena s.s.) driven by repeated elements and novel gene families across ecological guilds.</title>
        <authorList>
            <consortium name="Lawrence Berkeley National Laboratory"/>
            <person name="Harder C.B."/>
            <person name="Miyauchi S."/>
            <person name="Viragh M."/>
            <person name="Kuo A."/>
            <person name="Thoen E."/>
            <person name="Andreopoulos B."/>
            <person name="Lu D."/>
            <person name="Skrede I."/>
            <person name="Drula E."/>
            <person name="Henrissat B."/>
            <person name="Morin E."/>
            <person name="Kohler A."/>
            <person name="Barry K."/>
            <person name="LaButti K."/>
            <person name="Morin E."/>
            <person name="Salamov A."/>
            <person name="Lipzen A."/>
            <person name="Mereny Z."/>
            <person name="Hegedus B."/>
            <person name="Baldrian P."/>
            <person name="Stursova M."/>
            <person name="Weitz H."/>
            <person name="Taylor A."/>
            <person name="Grigoriev I.V."/>
            <person name="Nagy L.G."/>
            <person name="Martin F."/>
            <person name="Kauserud H."/>
        </authorList>
    </citation>
    <scope>NUCLEOTIDE SEQUENCE</scope>
    <source>
        <strain evidence="1">CBHHK200</strain>
    </source>
</reference>
<evidence type="ECO:0000313" key="1">
    <source>
        <dbReference type="EMBL" id="KAJ7033037.1"/>
    </source>
</evidence>
<gene>
    <name evidence="1" type="ORF">C8F04DRAFT_1184509</name>
</gene>